<keyword evidence="9" id="KW-0175">Coiled coil</keyword>
<comment type="similarity">
    <text evidence="3">Belongs to the CARMIL family.</text>
</comment>
<dbReference type="SMART" id="SM00368">
    <property type="entry name" value="LRR_RI"/>
    <property type="match status" value="6"/>
</dbReference>
<dbReference type="InterPro" id="IPR032675">
    <property type="entry name" value="LRR_dom_sf"/>
</dbReference>
<dbReference type="PANTHER" id="PTHR24112">
    <property type="entry name" value="LEUCINE-RICH REPEAT, ISOFORM F-RELATED"/>
    <property type="match status" value="1"/>
</dbReference>
<dbReference type="Pfam" id="PF16000">
    <property type="entry name" value="CARMIL_C"/>
    <property type="match status" value="1"/>
</dbReference>
<evidence type="ECO:0000259" key="11">
    <source>
        <dbReference type="Pfam" id="PF16000"/>
    </source>
</evidence>
<dbReference type="GO" id="GO:0016477">
    <property type="term" value="P:cell migration"/>
    <property type="evidence" value="ECO:0007669"/>
    <property type="project" value="TreeGrafter"/>
</dbReference>
<feature type="region of interest" description="Disordered" evidence="10">
    <location>
        <begin position="866"/>
        <end position="894"/>
    </location>
</feature>
<keyword evidence="6" id="KW-0433">Leucine-rich repeat</keyword>
<evidence type="ECO:0000256" key="3">
    <source>
        <dbReference type="ARBA" id="ARBA00007298"/>
    </source>
</evidence>
<evidence type="ECO:0000256" key="4">
    <source>
        <dbReference type="ARBA" id="ARBA00022475"/>
    </source>
</evidence>
<dbReference type="RefSeq" id="XP_018333810.1">
    <property type="nucleotide sequence ID" value="XM_018478308.1"/>
</dbReference>
<feature type="region of interest" description="Disordered" evidence="10">
    <location>
        <begin position="974"/>
        <end position="1044"/>
    </location>
</feature>
<dbReference type="GO" id="GO:0005886">
    <property type="term" value="C:plasma membrane"/>
    <property type="evidence" value="ECO:0007669"/>
    <property type="project" value="UniProtKB-SubCell"/>
</dbReference>
<proteinExistence type="inferred from homology"/>
<comment type="subcellular location">
    <subcellularLocation>
        <location evidence="1">Cell membrane</location>
    </subcellularLocation>
    <subcellularLocation>
        <location evidence="2">Cytoplasm</location>
    </subcellularLocation>
</comment>
<dbReference type="PANTHER" id="PTHR24112:SF66">
    <property type="entry name" value="LEUCINE-RICH REPEAT, ISOFORM F"/>
    <property type="match status" value="1"/>
</dbReference>
<keyword evidence="13" id="KW-1185">Reference proteome</keyword>
<evidence type="ECO:0000256" key="2">
    <source>
        <dbReference type="ARBA" id="ARBA00004496"/>
    </source>
</evidence>
<dbReference type="InterPro" id="IPR001611">
    <property type="entry name" value="Leu-rich_rpt"/>
</dbReference>
<dbReference type="Gene3D" id="3.80.10.10">
    <property type="entry name" value="Ribonuclease Inhibitor"/>
    <property type="match status" value="1"/>
</dbReference>
<dbReference type="GO" id="GO:0034315">
    <property type="term" value="P:regulation of Arp2/3 complex-mediated actin nucleation"/>
    <property type="evidence" value="ECO:0007669"/>
    <property type="project" value="TreeGrafter"/>
</dbReference>
<dbReference type="InParanoid" id="A0A1W4XN46"/>
<evidence type="ECO:0000313" key="14">
    <source>
        <dbReference type="RefSeq" id="XP_018333810.1"/>
    </source>
</evidence>
<dbReference type="GeneID" id="108742941"/>
<keyword evidence="5" id="KW-0963">Cytoplasm</keyword>
<dbReference type="FunCoup" id="A0A1W4XN46">
    <property type="interactions" value="357"/>
</dbReference>
<feature type="domain" description="CARMIL pleckstrin homology" evidence="12">
    <location>
        <begin position="25"/>
        <end position="122"/>
    </location>
</feature>
<feature type="compositionally biased region" description="Polar residues" evidence="10">
    <location>
        <begin position="1015"/>
        <end position="1030"/>
    </location>
</feature>
<dbReference type="OrthoDB" id="18598at2759"/>
<feature type="compositionally biased region" description="Low complexity" evidence="10">
    <location>
        <begin position="867"/>
        <end position="878"/>
    </location>
</feature>
<accession>A0A1W4XN46</accession>
<keyword evidence="7" id="KW-0677">Repeat</keyword>
<organism evidence="13 14">
    <name type="scientific">Agrilus planipennis</name>
    <name type="common">Emerald ash borer</name>
    <name type="synonym">Agrilus marcopoli</name>
    <dbReference type="NCBI Taxonomy" id="224129"/>
    <lineage>
        <taxon>Eukaryota</taxon>
        <taxon>Metazoa</taxon>
        <taxon>Ecdysozoa</taxon>
        <taxon>Arthropoda</taxon>
        <taxon>Hexapoda</taxon>
        <taxon>Insecta</taxon>
        <taxon>Pterygota</taxon>
        <taxon>Neoptera</taxon>
        <taxon>Endopterygota</taxon>
        <taxon>Coleoptera</taxon>
        <taxon>Polyphaga</taxon>
        <taxon>Elateriformia</taxon>
        <taxon>Buprestoidea</taxon>
        <taxon>Buprestidae</taxon>
        <taxon>Agrilinae</taxon>
        <taxon>Agrilus</taxon>
    </lineage>
</organism>
<dbReference type="Proteomes" id="UP000192223">
    <property type="component" value="Unplaced"/>
</dbReference>
<dbReference type="InterPro" id="IPR051279">
    <property type="entry name" value="PP1-Reg/Actin-Interact_Protein"/>
</dbReference>
<name>A0A1W4XN46_AGRPL</name>
<evidence type="ECO:0000259" key="12">
    <source>
        <dbReference type="Pfam" id="PF17888"/>
    </source>
</evidence>
<evidence type="ECO:0000256" key="8">
    <source>
        <dbReference type="ARBA" id="ARBA00023136"/>
    </source>
</evidence>
<evidence type="ECO:0000256" key="7">
    <source>
        <dbReference type="ARBA" id="ARBA00022737"/>
    </source>
</evidence>
<feature type="coiled-coil region" evidence="9">
    <location>
        <begin position="717"/>
        <end position="744"/>
    </location>
</feature>
<evidence type="ECO:0000256" key="6">
    <source>
        <dbReference type="ARBA" id="ARBA00022614"/>
    </source>
</evidence>
<evidence type="ECO:0000256" key="10">
    <source>
        <dbReference type="SAM" id="MobiDB-lite"/>
    </source>
</evidence>
<feature type="domain" description="CARMIL C-terminal" evidence="11">
    <location>
        <begin position="781"/>
        <end position="1063"/>
    </location>
</feature>
<keyword evidence="4" id="KW-1003">Cell membrane</keyword>
<dbReference type="STRING" id="224129.A0A1W4XN46"/>
<dbReference type="InterPro" id="IPR031943">
    <property type="entry name" value="CARMIL_C"/>
</dbReference>
<evidence type="ECO:0000256" key="9">
    <source>
        <dbReference type="SAM" id="Coils"/>
    </source>
</evidence>
<dbReference type="Pfam" id="PF17888">
    <property type="entry name" value="Carm_PH"/>
    <property type="match status" value="1"/>
</dbReference>
<dbReference type="Pfam" id="PF13516">
    <property type="entry name" value="LRR_6"/>
    <property type="match status" value="2"/>
</dbReference>
<protein>
    <submittedName>
        <fullName evidence="14">F-actin-uncapping protein LRRC16A</fullName>
    </submittedName>
</protein>
<dbReference type="InterPro" id="IPR041245">
    <property type="entry name" value="CARMIL_PH"/>
</dbReference>
<feature type="compositionally biased region" description="Polar residues" evidence="10">
    <location>
        <begin position="1153"/>
        <end position="1177"/>
    </location>
</feature>
<dbReference type="KEGG" id="apln:108742941"/>
<dbReference type="SUPFAM" id="SSF52047">
    <property type="entry name" value="RNI-like"/>
    <property type="match status" value="2"/>
</dbReference>
<feature type="region of interest" description="Disordered" evidence="10">
    <location>
        <begin position="1082"/>
        <end position="1200"/>
    </location>
</feature>
<sequence length="1200" mass="134103">MSTKSQLTKDLNESIKRLLGKQVKILFKNVVRLETKGDKTENRVMVFSPCRILLLTAKVPTRIDFHFHYLEIQAVESKRGNQLSITVNDKTHSFLTGEDSTCSLEVDNMISAIATALRNIFPTVPLNYIIKKIEVLPATRLQQLYDLEIISRNQEVGPCGGFSTQYACMCDYHNMTYRDEVAWDIDNILVCLNNRELCLKDFDHLDQRDLVPIISALEYNTWFTKIRAAHVKLSHECSDRILHLIKNSLCLEELYLDNLGIKADYVNKISHAIKSNTESHIHTIDLSNNPLEDKGLTYLCGWVSNLKKGIEHLNLSHCGATSKGVNHLTQSLCSNEINYTTLSYLNLCGNSLKDDIQNLSTFLSHPNSLTHLDLSSTDIVIDSLFNSLAKGCTTNLIHLNVSRNTFSCKKNKEPPISFKQFFTASMNLKYINMSHCKLPQEALKNLLLGLACNEFIKDMSLDLSSNSLGGQGAHVLESCVHGVRCISSLDISDNNMDVDLAEVILAINRNKSLKHLSLARNMCNMKAKHVSVIMDAIVQIIQDEECVLQTLNLSESRLKSDLHNFLNALGDNKCLEKIDISGNLIGDTGARLLAKALQINKKLVTIILDRNNITLPGYSDIAYALECNYSLQYMPFPIYDVGISMKASAEKTDFVMRKIQDSLNRNSAPKNSNKKNLFLSHSDFVLNSKQHIVARLLSKAREALRNAPTDSLSSEEIAHAKDVIEEAENAKQILENLQDVAHRRKNPEIVDTKMKQVVCEIHNSISESLQETMDIMLKSCKELYPSILKNANTIKSIKRECKKKNQIPVDFVNNIIKVQAGSEIITKIRNANHLLALCLSEQVIEEVQDALMKSYKTLIGDNRQMESPLLGSRNSSSDSSRHGTSDLSITDDSRHYNNSSVQLEYLNLATPHLSNKRKSLHGRKLKIRPKSMIGSSEGLSADDISDLIPSLPHDGEEEDSVTELPNATHQLQHLVKGRPRRVKTKAPTRPLIKPDSGENQDLSEGLETFFRPGSVTPTSDDCSSFQSASPNHELASPVMNEDQKTPKFQKTSLFFRGLTNSRSRSTDNLGKYSPLLLHKSTSDISSPARRLTGDSLISRKNNNKAKEISNGNKCPSGKNSFQSSLEKNDESNGSSLKTNQFLVTKPRPWSMVNAEQRNDNLLSDGSSPINSTENTPDSGEALDCSELPSLGRRTSQDSRK</sequence>
<evidence type="ECO:0000256" key="5">
    <source>
        <dbReference type="ARBA" id="ARBA00022490"/>
    </source>
</evidence>
<evidence type="ECO:0000256" key="1">
    <source>
        <dbReference type="ARBA" id="ARBA00004236"/>
    </source>
</evidence>
<dbReference type="AlphaFoldDB" id="A0A1W4XN46"/>
<dbReference type="GO" id="GO:0030027">
    <property type="term" value="C:lamellipodium"/>
    <property type="evidence" value="ECO:0007669"/>
    <property type="project" value="TreeGrafter"/>
</dbReference>
<dbReference type="Gene3D" id="2.30.29.30">
    <property type="entry name" value="Pleckstrin-homology domain (PH domain)/Phosphotyrosine-binding domain (PTB)"/>
    <property type="match status" value="1"/>
</dbReference>
<dbReference type="InterPro" id="IPR011993">
    <property type="entry name" value="PH-like_dom_sf"/>
</dbReference>
<feature type="compositionally biased region" description="Basic residues" evidence="10">
    <location>
        <begin position="975"/>
        <end position="986"/>
    </location>
</feature>
<evidence type="ECO:0000313" key="13">
    <source>
        <dbReference type="Proteomes" id="UP000192223"/>
    </source>
</evidence>
<dbReference type="GO" id="GO:0005737">
    <property type="term" value="C:cytoplasm"/>
    <property type="evidence" value="ECO:0007669"/>
    <property type="project" value="UniProtKB-SubCell"/>
</dbReference>
<feature type="compositionally biased region" description="Polar residues" evidence="10">
    <location>
        <begin position="1109"/>
        <end position="1142"/>
    </location>
</feature>
<gene>
    <name evidence="14" type="primary">LOC108742941</name>
</gene>
<keyword evidence="8" id="KW-0472">Membrane</keyword>
<reference evidence="14" key="1">
    <citation type="submission" date="2025-08" db="UniProtKB">
        <authorList>
            <consortium name="RefSeq"/>
        </authorList>
    </citation>
    <scope>IDENTIFICATION</scope>
    <source>
        <tissue evidence="14">Entire body</tissue>
    </source>
</reference>